<sequence>MDDDPDKSPGDRGGTAKGRLMVWIPVLELFCLTLPLVGEDDTSPVALAAGLCLWYLHTIGT</sequence>
<dbReference type="EMBL" id="JADLRE010000035">
    <property type="protein sequence ID" value="MBF6229368.1"/>
    <property type="molecule type" value="Genomic_DNA"/>
</dbReference>
<gene>
    <name evidence="1" type="ORF">IU470_30290</name>
</gene>
<name>A0ABS0CIL8_9NOCA</name>
<dbReference type="Proteomes" id="UP000807309">
    <property type="component" value="Unassembled WGS sequence"/>
</dbReference>
<proteinExistence type="predicted"/>
<comment type="caution">
    <text evidence="1">The sequence shown here is derived from an EMBL/GenBank/DDBJ whole genome shotgun (WGS) entry which is preliminary data.</text>
</comment>
<protein>
    <submittedName>
        <fullName evidence="1">Uncharacterized protein</fullName>
    </submittedName>
</protein>
<accession>A0ABS0CIL8</accession>
<evidence type="ECO:0000313" key="2">
    <source>
        <dbReference type="Proteomes" id="UP000807309"/>
    </source>
</evidence>
<keyword evidence="2" id="KW-1185">Reference proteome</keyword>
<evidence type="ECO:0000313" key="1">
    <source>
        <dbReference type="EMBL" id="MBF6229368.1"/>
    </source>
</evidence>
<dbReference type="RefSeq" id="WP_195036215.1">
    <property type="nucleotide sequence ID" value="NZ_JADLRE010000035.1"/>
</dbReference>
<reference evidence="1 2" key="1">
    <citation type="submission" date="2020-10" db="EMBL/GenBank/DDBJ databases">
        <title>Identification of Nocardia species via Next-generation sequencing and recognition of intraspecies genetic diversity.</title>
        <authorList>
            <person name="Li P."/>
            <person name="Li P."/>
            <person name="Lu B."/>
        </authorList>
    </citation>
    <scope>NUCLEOTIDE SEQUENCE [LARGE SCALE GENOMIC DNA]</scope>
    <source>
        <strain evidence="1 2">N-11</strain>
    </source>
</reference>
<organism evidence="1 2">
    <name type="scientific">Nocardia abscessus</name>
    <dbReference type="NCBI Taxonomy" id="120957"/>
    <lineage>
        <taxon>Bacteria</taxon>
        <taxon>Bacillati</taxon>
        <taxon>Actinomycetota</taxon>
        <taxon>Actinomycetes</taxon>
        <taxon>Mycobacteriales</taxon>
        <taxon>Nocardiaceae</taxon>
        <taxon>Nocardia</taxon>
    </lineage>
</organism>